<keyword evidence="4" id="KW-0963">Cytoplasm</keyword>
<comment type="caution">
    <text evidence="7">The sequence shown here is derived from an EMBL/GenBank/DDBJ whole genome shotgun (WGS) entry which is preliminary data.</text>
</comment>
<dbReference type="Gene3D" id="2.60.40.790">
    <property type="match status" value="1"/>
</dbReference>
<evidence type="ECO:0000313" key="7">
    <source>
        <dbReference type="EMBL" id="OBZ69000.1"/>
    </source>
</evidence>
<sequence>MSTFAPNRALLNPKFDGYKLAPLTHDQVASHYPLQYKISQTNVSGRAPLSFKEVQSRVFHNHLAVSHRVAYVDAELRVIAIDIDKVTLVPSFRVLYELPKPIQSSAVETPQREYPSAAFVDDTSLFISDGCGNLYALRLTDTGAAELLSVFELSIPPAYASARSSVPFRIHDAVQVATGAAVVILSSKHYPEISPDPSQSRSKSPPYTQLLDIIWHRRGDDVPVYTVYDASRGAFMLVGSSSFQPIEVAAPVSYEPSSDEIAPIPRQGESIDTDTQLKKPPPYSWTQTSDSVTVAIPSHPLRRQGATDAGDIPIVAPRYTLKKLWDGIKASTSLWTFDRAAEHTYGMLSLHLEKQHEGTRWAHVFSSAGTGEDEEVPETLDPTELYAIRDVLENTPPLCAAGRMQAGSGSGGACRVLQRVSVTTR</sequence>
<dbReference type="EMBL" id="LUGG01000019">
    <property type="protein sequence ID" value="OBZ69000.1"/>
    <property type="molecule type" value="Genomic_DNA"/>
</dbReference>
<evidence type="ECO:0000256" key="5">
    <source>
        <dbReference type="ARBA" id="ARBA00023242"/>
    </source>
</evidence>
<evidence type="ECO:0000256" key="2">
    <source>
        <dbReference type="ARBA" id="ARBA00004496"/>
    </source>
</evidence>
<evidence type="ECO:0000313" key="8">
    <source>
        <dbReference type="Proteomes" id="UP000092993"/>
    </source>
</evidence>
<dbReference type="Proteomes" id="UP000092993">
    <property type="component" value="Unassembled WGS sequence"/>
</dbReference>
<dbReference type="AlphaFoldDB" id="A0A1C7LWE2"/>
<evidence type="ECO:0000256" key="3">
    <source>
        <dbReference type="ARBA" id="ARBA00018915"/>
    </source>
</evidence>
<dbReference type="InterPro" id="IPR007052">
    <property type="entry name" value="CS_dom"/>
</dbReference>
<proteinExistence type="predicted"/>
<organism evidence="7 8">
    <name type="scientific">Grifola frondosa</name>
    <name type="common">Maitake</name>
    <name type="synonym">Polyporus frondosus</name>
    <dbReference type="NCBI Taxonomy" id="5627"/>
    <lineage>
        <taxon>Eukaryota</taxon>
        <taxon>Fungi</taxon>
        <taxon>Dikarya</taxon>
        <taxon>Basidiomycota</taxon>
        <taxon>Agaricomycotina</taxon>
        <taxon>Agaricomycetes</taxon>
        <taxon>Polyporales</taxon>
        <taxon>Grifolaceae</taxon>
        <taxon>Grifola</taxon>
    </lineage>
</organism>
<comment type="subcellular location">
    <subcellularLocation>
        <location evidence="2">Cytoplasm</location>
    </subcellularLocation>
    <subcellularLocation>
        <location evidence="1">Nucleus</location>
    </subcellularLocation>
</comment>
<keyword evidence="5" id="KW-0539">Nucleus</keyword>
<dbReference type="SUPFAM" id="SSF49764">
    <property type="entry name" value="HSP20-like chaperones"/>
    <property type="match status" value="1"/>
</dbReference>
<dbReference type="PANTHER" id="PTHR21664:SF1">
    <property type="entry name" value="NUDC DOMAIN-CONTAINING PROTEIN 1"/>
    <property type="match status" value="1"/>
</dbReference>
<evidence type="ECO:0000256" key="1">
    <source>
        <dbReference type="ARBA" id="ARBA00004123"/>
    </source>
</evidence>
<protein>
    <recommendedName>
        <fullName evidence="3">NudC domain-containing protein 1</fullName>
    </recommendedName>
</protein>
<gene>
    <name evidence="7" type="primary">NUDCD1</name>
    <name evidence="7" type="ORF">A0H81_11356</name>
</gene>
<dbReference type="GO" id="GO:0005634">
    <property type="term" value="C:nucleus"/>
    <property type="evidence" value="ECO:0007669"/>
    <property type="project" value="UniProtKB-SubCell"/>
</dbReference>
<reference evidence="7 8" key="1">
    <citation type="submission" date="2016-03" db="EMBL/GenBank/DDBJ databases">
        <title>Whole genome sequencing of Grifola frondosa 9006-11.</title>
        <authorList>
            <person name="Min B."/>
            <person name="Park H."/>
            <person name="Kim J.-G."/>
            <person name="Cho H."/>
            <person name="Oh Y.-L."/>
            <person name="Kong W.-S."/>
            <person name="Choi I.-G."/>
        </authorList>
    </citation>
    <scope>NUCLEOTIDE SEQUENCE [LARGE SCALE GENOMIC DNA]</scope>
    <source>
        <strain evidence="7 8">9006-11</strain>
    </source>
</reference>
<dbReference type="PROSITE" id="PS51203">
    <property type="entry name" value="CS"/>
    <property type="match status" value="1"/>
</dbReference>
<dbReference type="OrthoDB" id="428655at2759"/>
<keyword evidence="8" id="KW-1185">Reference proteome</keyword>
<name>A0A1C7LWE2_GRIFR</name>
<evidence type="ECO:0000256" key="4">
    <source>
        <dbReference type="ARBA" id="ARBA00022490"/>
    </source>
</evidence>
<dbReference type="GO" id="GO:0005737">
    <property type="term" value="C:cytoplasm"/>
    <property type="evidence" value="ECO:0007669"/>
    <property type="project" value="UniProtKB-SubCell"/>
</dbReference>
<dbReference type="InterPro" id="IPR037895">
    <property type="entry name" value="NUDCD1"/>
</dbReference>
<dbReference type="InterPro" id="IPR008978">
    <property type="entry name" value="HSP20-like_chaperone"/>
</dbReference>
<dbReference type="PANTHER" id="PTHR21664">
    <property type="entry name" value="CHRONIC MYELOGENOUS LEUKEMIA TUMOR ANTIGEN 66"/>
    <property type="match status" value="1"/>
</dbReference>
<dbReference type="STRING" id="5627.A0A1C7LWE2"/>
<feature type="domain" description="CS" evidence="6">
    <location>
        <begin position="278"/>
        <end position="365"/>
    </location>
</feature>
<evidence type="ECO:0000259" key="6">
    <source>
        <dbReference type="PROSITE" id="PS51203"/>
    </source>
</evidence>
<accession>A0A1C7LWE2</accession>